<evidence type="ECO:0000256" key="3">
    <source>
        <dbReference type="PIRSR" id="PIRSR610905-1"/>
    </source>
</evidence>
<accession>E6SRW5</accession>
<dbReference type="InterPro" id="IPR052369">
    <property type="entry name" value="UG_Glycosaminoglycan_Hydrolase"/>
</dbReference>
<organism evidence="6 7">
    <name type="scientific">Bacteroides helcogenes (strain ATCC 35417 / DSM 20613 / JCM 6297 / CCUG 15421 / P 36-108)</name>
    <dbReference type="NCBI Taxonomy" id="693979"/>
    <lineage>
        <taxon>Bacteria</taxon>
        <taxon>Pseudomonadati</taxon>
        <taxon>Bacteroidota</taxon>
        <taxon>Bacteroidia</taxon>
        <taxon>Bacteroidales</taxon>
        <taxon>Bacteroidaceae</taxon>
        <taxon>Bacteroides</taxon>
    </lineage>
</organism>
<reference evidence="6 7" key="2">
    <citation type="journal article" date="2011" name="Stand. Genomic Sci.">
        <title>Complete genome sequence of Bacteroides helcogenes type strain (P 36-108).</title>
        <authorList>
            <person name="Pati A."/>
            <person name="Gronow S."/>
            <person name="Zeytun A."/>
            <person name="Lapidus A."/>
            <person name="Nolan M."/>
            <person name="Hammon N."/>
            <person name="Deshpande S."/>
            <person name="Cheng J.F."/>
            <person name="Tapia R."/>
            <person name="Han C."/>
            <person name="Goodwin L."/>
            <person name="Pitluck S."/>
            <person name="Liolios K."/>
            <person name="Pagani I."/>
            <person name="Ivanova N."/>
            <person name="Mavromatis K."/>
            <person name="Chen A."/>
            <person name="Palaniappan K."/>
            <person name="Land M."/>
            <person name="Hauser L."/>
            <person name="Chang Y.J."/>
            <person name="Jeffries C.D."/>
            <person name="Detter J.C."/>
            <person name="Brambilla E."/>
            <person name="Rohde M."/>
            <person name="Goker M."/>
            <person name="Woyke T."/>
            <person name="Bristow J."/>
            <person name="Eisen J.A."/>
            <person name="Markowitz V."/>
            <person name="Hugenholtz P."/>
            <person name="Kyrpides N.C."/>
            <person name="Klenk H.P."/>
            <person name="Lucas S."/>
        </authorList>
    </citation>
    <scope>NUCLEOTIDE SEQUENCE [LARGE SCALE GENOMIC DNA]</scope>
    <source>
        <strain evidence="7">ATCC 35417 / DSM 20613 / JCM 6297 / CCUG 15421 / P 36-108</strain>
    </source>
</reference>
<feature type="binding site" evidence="4">
    <location>
        <position position="242"/>
    </location>
    <ligand>
        <name>substrate</name>
    </ligand>
</feature>
<proteinExistence type="inferred from homology"/>
<feature type="active site" description="Proton donor" evidence="3">
    <location>
        <position position="182"/>
    </location>
</feature>
<feature type="binding site" evidence="4">
    <location>
        <position position="372"/>
    </location>
    <ligand>
        <name>substrate</name>
    </ligand>
</feature>
<dbReference type="Pfam" id="PF07470">
    <property type="entry name" value="Glyco_hydro_88"/>
    <property type="match status" value="1"/>
</dbReference>
<dbReference type="SUPFAM" id="SSF48208">
    <property type="entry name" value="Six-hairpin glycosidases"/>
    <property type="match status" value="1"/>
</dbReference>
<feature type="binding site" evidence="4">
    <location>
        <position position="254"/>
    </location>
    <ligand>
        <name>substrate</name>
    </ligand>
</feature>
<keyword evidence="1 6" id="KW-0378">Hydrolase</keyword>
<dbReference type="InterPro" id="IPR008928">
    <property type="entry name" value="6-hairpin_glycosidase_sf"/>
</dbReference>
<dbReference type="Proteomes" id="UP000008630">
    <property type="component" value="Chromosome"/>
</dbReference>
<protein>
    <submittedName>
        <fullName evidence="6">Glycosyl hydrolase family 88</fullName>
    </submittedName>
</protein>
<gene>
    <name evidence="6" type="ordered locus">Bache_0094</name>
</gene>
<dbReference type="PANTHER" id="PTHR36845:SF1">
    <property type="entry name" value="HYDROLASE, PUTATIVE (AFU_ORTHOLOGUE AFUA_7G05090)-RELATED"/>
    <property type="match status" value="1"/>
</dbReference>
<dbReference type="OrthoDB" id="428577at2"/>
<dbReference type="InterPro" id="IPR010905">
    <property type="entry name" value="Glyco_hydro_88"/>
</dbReference>
<evidence type="ECO:0000313" key="6">
    <source>
        <dbReference type="EMBL" id="ADV42124.1"/>
    </source>
</evidence>
<comment type="similarity">
    <text evidence="2">Belongs to the glycosyl hydrolase 88 family.</text>
</comment>
<dbReference type="GO" id="GO:0052757">
    <property type="term" value="F:chondroitin hydrolase activity"/>
    <property type="evidence" value="ECO:0007669"/>
    <property type="project" value="TreeGrafter"/>
</dbReference>
<evidence type="ECO:0000256" key="4">
    <source>
        <dbReference type="PIRSR" id="PIRSR610905-2"/>
    </source>
</evidence>
<feature type="binding site" evidence="4">
    <location>
        <position position="258"/>
    </location>
    <ligand>
        <name>substrate</name>
    </ligand>
</feature>
<feature type="chain" id="PRO_5003211035" evidence="5">
    <location>
        <begin position="25"/>
        <end position="417"/>
    </location>
</feature>
<dbReference type="GO" id="GO:0000272">
    <property type="term" value="P:polysaccharide catabolic process"/>
    <property type="evidence" value="ECO:0007669"/>
    <property type="project" value="TreeGrafter"/>
</dbReference>
<dbReference type="STRING" id="693979.Bache_0094"/>
<feature type="binding site" evidence="4">
    <location>
        <position position="182"/>
    </location>
    <ligand>
        <name>substrate</name>
    </ligand>
</feature>
<dbReference type="eggNOG" id="COG1331">
    <property type="taxonomic scope" value="Bacteria"/>
</dbReference>
<feature type="signal peptide" evidence="5">
    <location>
        <begin position="1"/>
        <end position="24"/>
    </location>
</feature>
<dbReference type="PANTHER" id="PTHR36845">
    <property type="entry name" value="HYDROLASE, PUTATIVE (AFU_ORTHOLOGUE AFUA_7G05090)-RELATED"/>
    <property type="match status" value="1"/>
</dbReference>
<evidence type="ECO:0000313" key="7">
    <source>
        <dbReference type="Proteomes" id="UP000008630"/>
    </source>
</evidence>
<feature type="active site" description="Nucleophile" evidence="3">
    <location>
        <position position="117"/>
    </location>
</feature>
<sequence>MKKTLLRLRWLVLLLCYCSVSSSAQSWFVQKNVLHARQQLNLFLEQIPAGGTVCPNPVHIKTDGSTMFCSYRDWRSGFFPGTLWLAYEMSAEADLLEWARRYTESVRPAEQITDNHDIGFIVMCSFGNGLRLTGDSTYARTIITAARSLSTRFRPAAGIIQSWDVSSGWMSKRGWNCPVIIDNMMNLELLFKATELSGDSAYYKLAVKHADRTLKEHFRKDGSCYHVVDYDCRTGRVRSRVTAQGYADESVWSRGQAWAIYGYTVCYRETGDMRYLNQALKTFRFMKNHPAMPADAVPYWDLSVPDISKEPRDASAAACMAAALYELGTMRIKESEECREYADRIMQSLSSPAYRAGLGQNNFFLLRHSVGSIPHHAEVDVPLNYADYYYMEALKRKSVLEEMECGVERKNHGVHLR</sequence>
<reference key="1">
    <citation type="submission" date="2010-11" db="EMBL/GenBank/DDBJ databases">
        <title>The complete genome of Bacteroides helcogenes P 36-108.</title>
        <authorList>
            <consortium name="US DOE Joint Genome Institute (JGI-PGF)"/>
            <person name="Lucas S."/>
            <person name="Copeland A."/>
            <person name="Lapidus A."/>
            <person name="Bruce D."/>
            <person name="Goodwin L."/>
            <person name="Pitluck S."/>
            <person name="Kyrpides N."/>
            <person name="Mavromatis K."/>
            <person name="Ivanova N."/>
            <person name="Zeytun A."/>
            <person name="Brettin T."/>
            <person name="Detter J.C."/>
            <person name="Tapia R."/>
            <person name="Han C."/>
            <person name="Land M."/>
            <person name="Hauser L."/>
            <person name="Markowitz V."/>
            <person name="Cheng J.-F."/>
            <person name="Hugenholtz P."/>
            <person name="Woyke T."/>
            <person name="Wu D."/>
            <person name="Gronow S."/>
            <person name="Wellnitz S."/>
            <person name="Brambilla E."/>
            <person name="Klenk H.-P."/>
            <person name="Eisen J.A."/>
        </authorList>
    </citation>
    <scope>NUCLEOTIDE SEQUENCE</scope>
    <source>
        <strain>P 36-108</strain>
    </source>
</reference>
<dbReference type="RefSeq" id="WP_013545762.1">
    <property type="nucleotide sequence ID" value="NC_014933.1"/>
</dbReference>
<dbReference type="EMBL" id="CP002352">
    <property type="protein sequence ID" value="ADV42124.1"/>
    <property type="molecule type" value="Genomic_DNA"/>
</dbReference>
<feature type="binding site" evidence="4">
    <location>
        <position position="117"/>
    </location>
    <ligand>
        <name>substrate</name>
    </ligand>
</feature>
<evidence type="ECO:0000256" key="2">
    <source>
        <dbReference type="ARBA" id="ARBA00038358"/>
    </source>
</evidence>
<dbReference type="KEGG" id="bhl:Bache_0094"/>
<dbReference type="HOGENOM" id="CLU_027158_0_0_10"/>
<evidence type="ECO:0000256" key="5">
    <source>
        <dbReference type="SAM" id="SignalP"/>
    </source>
</evidence>
<dbReference type="InterPro" id="IPR012341">
    <property type="entry name" value="6hp_glycosidase-like_sf"/>
</dbReference>
<keyword evidence="5" id="KW-0732">Signal</keyword>
<dbReference type="AlphaFoldDB" id="E6SRW5"/>
<evidence type="ECO:0000256" key="1">
    <source>
        <dbReference type="ARBA" id="ARBA00022801"/>
    </source>
</evidence>
<dbReference type="Gene3D" id="1.50.10.10">
    <property type="match status" value="1"/>
</dbReference>
<keyword evidence="7" id="KW-1185">Reference proteome</keyword>
<name>E6SRW5_BACT6</name>